<keyword evidence="14" id="KW-1133">Transmembrane helix</keyword>
<dbReference type="GO" id="GO:0005737">
    <property type="term" value="C:cytoplasm"/>
    <property type="evidence" value="ECO:0007669"/>
    <property type="project" value="UniProtKB-SubCell"/>
</dbReference>
<feature type="region of interest" description="ACP-binding" evidence="13">
    <location>
        <begin position="257"/>
        <end position="261"/>
    </location>
</feature>
<evidence type="ECO:0000259" key="16">
    <source>
        <dbReference type="Pfam" id="PF08545"/>
    </source>
</evidence>
<dbReference type="GO" id="GO:0004315">
    <property type="term" value="F:3-oxoacyl-[acyl-carrier-protein] synthase activity"/>
    <property type="evidence" value="ECO:0007669"/>
    <property type="project" value="InterPro"/>
</dbReference>
<dbReference type="PANTHER" id="PTHR34069">
    <property type="entry name" value="3-OXOACYL-[ACYL-CARRIER-PROTEIN] SYNTHASE 3"/>
    <property type="match status" value="1"/>
</dbReference>
<dbReference type="InterPro" id="IPR016039">
    <property type="entry name" value="Thiolase-like"/>
</dbReference>
<evidence type="ECO:0000313" key="17">
    <source>
        <dbReference type="EMBL" id="RXJ52343.1"/>
    </source>
</evidence>
<dbReference type="EMBL" id="SDDZ01000001">
    <property type="protein sequence ID" value="RXJ52343.1"/>
    <property type="molecule type" value="Genomic_DNA"/>
</dbReference>
<dbReference type="InterPro" id="IPR013747">
    <property type="entry name" value="ACP_syn_III_C"/>
</dbReference>
<feature type="active site" evidence="13">
    <location>
        <position position="116"/>
    </location>
</feature>
<keyword evidence="6 13" id="KW-0808">Transferase</keyword>
<dbReference type="AlphaFoldDB" id="A0A4Q0XN76"/>
<evidence type="ECO:0000256" key="6">
    <source>
        <dbReference type="ARBA" id="ARBA00022679"/>
    </source>
</evidence>
<comment type="pathway">
    <text evidence="1 13">Lipid metabolism; fatty acid biosynthesis.</text>
</comment>
<feature type="active site" evidence="13">
    <location>
        <position position="256"/>
    </location>
</feature>
<dbReference type="PANTHER" id="PTHR34069:SF2">
    <property type="entry name" value="BETA-KETOACYL-[ACYL-CARRIER-PROTEIN] SYNTHASE III"/>
    <property type="match status" value="1"/>
</dbReference>
<dbReference type="UniPathway" id="UPA00094"/>
<evidence type="ECO:0000256" key="4">
    <source>
        <dbReference type="ARBA" id="ARBA00022490"/>
    </source>
</evidence>
<keyword evidence="9 13" id="KW-0275">Fatty acid biosynthesis</keyword>
<dbReference type="InterPro" id="IPR013751">
    <property type="entry name" value="ACP_syn_III_N"/>
</dbReference>
<feature type="domain" description="Beta-ketoacyl-[acyl-carrier-protein] synthase III C-terminal" evidence="15">
    <location>
        <begin position="241"/>
        <end position="327"/>
    </location>
</feature>
<evidence type="ECO:0000256" key="8">
    <source>
        <dbReference type="ARBA" id="ARBA00023098"/>
    </source>
</evidence>
<keyword evidence="5 13" id="KW-0444">Lipid biosynthesis</keyword>
<keyword evidence="11 13" id="KW-0012">Acyltransferase</keyword>
<dbReference type="SUPFAM" id="SSF53901">
    <property type="entry name" value="Thiolase-like"/>
    <property type="match status" value="1"/>
</dbReference>
<evidence type="ECO:0000256" key="13">
    <source>
        <dbReference type="HAMAP-Rule" id="MF_01815"/>
    </source>
</evidence>
<proteinExistence type="inferred from homology"/>
<keyword evidence="14" id="KW-0472">Membrane</keyword>
<evidence type="ECO:0000256" key="14">
    <source>
        <dbReference type="SAM" id="Phobius"/>
    </source>
</evidence>
<keyword evidence="8 13" id="KW-0443">Lipid metabolism</keyword>
<dbReference type="GO" id="GO:0033818">
    <property type="term" value="F:beta-ketoacyl-acyl-carrier-protein synthase III activity"/>
    <property type="evidence" value="ECO:0007669"/>
    <property type="project" value="UniProtKB-UniRule"/>
</dbReference>
<dbReference type="NCBIfam" id="NF006829">
    <property type="entry name" value="PRK09352.1"/>
    <property type="match status" value="1"/>
</dbReference>
<keyword evidence="10 13" id="KW-0511">Multifunctional enzyme</keyword>
<dbReference type="FunFam" id="3.40.47.10:FF:000004">
    <property type="entry name" value="3-oxoacyl-[acyl-carrier-protein] synthase 3"/>
    <property type="match status" value="1"/>
</dbReference>
<dbReference type="GO" id="GO:0044550">
    <property type="term" value="P:secondary metabolite biosynthetic process"/>
    <property type="evidence" value="ECO:0007669"/>
    <property type="project" value="TreeGrafter"/>
</dbReference>
<dbReference type="HAMAP" id="MF_01815">
    <property type="entry name" value="FabH"/>
    <property type="match status" value="1"/>
</dbReference>
<keyword evidence="7 13" id="KW-0276">Fatty acid metabolism</keyword>
<evidence type="ECO:0000256" key="9">
    <source>
        <dbReference type="ARBA" id="ARBA00023160"/>
    </source>
</evidence>
<keyword evidence="4 13" id="KW-0963">Cytoplasm</keyword>
<evidence type="ECO:0000256" key="5">
    <source>
        <dbReference type="ARBA" id="ARBA00022516"/>
    </source>
</evidence>
<organism evidence="17 18">
    <name type="scientific">Gelidibacter gilvus</name>
    <dbReference type="NCBI Taxonomy" id="59602"/>
    <lineage>
        <taxon>Bacteria</taxon>
        <taxon>Pseudomonadati</taxon>
        <taxon>Bacteroidota</taxon>
        <taxon>Flavobacteriia</taxon>
        <taxon>Flavobacteriales</taxon>
        <taxon>Flavobacteriaceae</taxon>
        <taxon>Gelidibacter</taxon>
    </lineage>
</organism>
<evidence type="ECO:0000259" key="15">
    <source>
        <dbReference type="Pfam" id="PF08541"/>
    </source>
</evidence>
<comment type="function">
    <text evidence="13">Catalyzes the condensation reaction of fatty acid synthesis by the addition to an acyl acceptor of two carbons from malonyl-ACP. Catalyzes the first condensation reaction which initiates fatty acid synthesis and may therefore play a role in governing the total rate of fatty acid production. Possesses both acetoacetyl-ACP synthase and acetyl transacylase activities. Its substrate specificity determines the biosynthesis of branched-chain and/or straight-chain of fatty acids.</text>
</comment>
<evidence type="ECO:0000256" key="3">
    <source>
        <dbReference type="ARBA" id="ARBA00012333"/>
    </source>
</evidence>
<comment type="subunit">
    <text evidence="13">Homodimer.</text>
</comment>
<comment type="caution">
    <text evidence="17">The sequence shown here is derived from an EMBL/GenBank/DDBJ whole genome shotgun (WGS) entry which is preliminary data.</text>
</comment>
<dbReference type="InterPro" id="IPR004655">
    <property type="entry name" value="FabH"/>
</dbReference>
<evidence type="ECO:0000256" key="1">
    <source>
        <dbReference type="ARBA" id="ARBA00005194"/>
    </source>
</evidence>
<dbReference type="GO" id="GO:0006633">
    <property type="term" value="P:fatty acid biosynthetic process"/>
    <property type="evidence" value="ECO:0007669"/>
    <property type="project" value="UniProtKB-UniRule"/>
</dbReference>
<feature type="domain" description="Beta-ketoacyl-[acyl-carrier-protein] synthase III N-terminal" evidence="16">
    <location>
        <begin position="110"/>
        <end position="188"/>
    </location>
</feature>
<comment type="subcellular location">
    <subcellularLocation>
        <location evidence="13">Cytoplasm</location>
    </subcellularLocation>
</comment>
<comment type="domain">
    <text evidence="13">The last Arg residue of the ACP-binding site is essential for the weak association between ACP/AcpP and FabH.</text>
</comment>
<evidence type="ECO:0000256" key="7">
    <source>
        <dbReference type="ARBA" id="ARBA00022832"/>
    </source>
</evidence>
<keyword evidence="18" id="KW-1185">Reference proteome</keyword>
<sequence>MSRITAAITAIGGYVPEYVLTNQILETLVDTNDEWITSRTGIKERRILKEDGKGTSYLAIKAAQDLIDKKGLNPEEIELVIVATATPDMKAAATAAYTATQIGAINAFSFDLEAACSSFLYGMSVAARYIESGKYTKVLLIGADKNSSMINYKDRATCIIFGDGAGAALFEPNTEGFGLQDELLRSDGDGREFLQATYGGSSYPSTPEAIAEGKHYIFQEGKMVFKKAVFNMADVTEKILVRNNLQKDDIAWLVPHQANKRIIDATANRIELDDSKVMVNIHKYGNTTSATLPLLLFDYEKQLKKGDKLIFVAFGGGFTWGSVYLTWAYNS</sequence>
<dbReference type="CDD" id="cd00830">
    <property type="entry name" value="KAS_III"/>
    <property type="match status" value="1"/>
</dbReference>
<dbReference type="Pfam" id="PF08545">
    <property type="entry name" value="ACP_syn_III"/>
    <property type="match status" value="1"/>
</dbReference>
<comment type="similarity">
    <text evidence="2 13">Belongs to the thiolase-like superfamily. FabH family.</text>
</comment>
<dbReference type="EC" id="2.3.1.180" evidence="3 13"/>
<dbReference type="Proteomes" id="UP000289792">
    <property type="component" value="Unassembled WGS sequence"/>
</dbReference>
<protein>
    <recommendedName>
        <fullName evidence="3 13">Beta-ketoacyl-[acyl-carrier-protein] synthase III</fullName>
        <shortName evidence="13">Beta-ketoacyl-ACP synthase III</shortName>
        <shortName evidence="13">KAS III</shortName>
        <ecNumber evidence="3 13">2.3.1.180</ecNumber>
    </recommendedName>
    <alternativeName>
        <fullName evidence="13">3-oxoacyl-[acyl-carrier-protein] synthase 3</fullName>
    </alternativeName>
    <alternativeName>
        <fullName evidence="13">3-oxoacyl-[acyl-carrier-protein] synthase III</fullName>
    </alternativeName>
</protein>
<dbReference type="NCBIfam" id="TIGR00747">
    <property type="entry name" value="fabH"/>
    <property type="match status" value="1"/>
</dbReference>
<evidence type="ECO:0000256" key="12">
    <source>
        <dbReference type="ARBA" id="ARBA00051096"/>
    </source>
</evidence>
<dbReference type="OrthoDB" id="9815506at2"/>
<dbReference type="Gene3D" id="3.40.47.10">
    <property type="match status" value="1"/>
</dbReference>
<dbReference type="Pfam" id="PF08541">
    <property type="entry name" value="ACP_syn_III_C"/>
    <property type="match status" value="1"/>
</dbReference>
<accession>A0A4Q0XN76</accession>
<evidence type="ECO:0000256" key="10">
    <source>
        <dbReference type="ARBA" id="ARBA00023268"/>
    </source>
</evidence>
<evidence type="ECO:0000256" key="11">
    <source>
        <dbReference type="ARBA" id="ARBA00023315"/>
    </source>
</evidence>
<comment type="catalytic activity">
    <reaction evidence="12">
        <text>malonyl-[ACP] + acetyl-CoA + H(+) = 3-oxobutanoyl-[ACP] + CO2 + CoA</text>
        <dbReference type="Rhea" id="RHEA:12080"/>
        <dbReference type="Rhea" id="RHEA-COMP:9623"/>
        <dbReference type="Rhea" id="RHEA-COMP:9625"/>
        <dbReference type="ChEBI" id="CHEBI:15378"/>
        <dbReference type="ChEBI" id="CHEBI:16526"/>
        <dbReference type="ChEBI" id="CHEBI:57287"/>
        <dbReference type="ChEBI" id="CHEBI:57288"/>
        <dbReference type="ChEBI" id="CHEBI:78449"/>
        <dbReference type="ChEBI" id="CHEBI:78450"/>
        <dbReference type="EC" id="2.3.1.180"/>
    </reaction>
    <physiologicalReaction direction="left-to-right" evidence="12">
        <dbReference type="Rhea" id="RHEA:12081"/>
    </physiologicalReaction>
</comment>
<dbReference type="RefSeq" id="WP_129015479.1">
    <property type="nucleotide sequence ID" value="NZ_SDDZ01000001.1"/>
</dbReference>
<keyword evidence="14" id="KW-0812">Transmembrane</keyword>
<evidence type="ECO:0000256" key="2">
    <source>
        <dbReference type="ARBA" id="ARBA00008642"/>
    </source>
</evidence>
<reference evidence="17 18" key="1">
    <citation type="submission" date="2019-01" db="EMBL/GenBank/DDBJ databases">
        <title>Genome sequence of the Antarctic species Gelidibacter gilvus ACAM 158(T).</title>
        <authorList>
            <person name="Bowman J.P."/>
        </authorList>
    </citation>
    <scope>NUCLEOTIDE SEQUENCE [LARGE SCALE GENOMIC DNA]</scope>
    <source>
        <strain evidence="17 18">IC158</strain>
    </source>
</reference>
<feature type="transmembrane region" description="Helical" evidence="14">
    <location>
        <begin position="309"/>
        <end position="329"/>
    </location>
</feature>
<feature type="active site" evidence="13">
    <location>
        <position position="286"/>
    </location>
</feature>
<gene>
    <name evidence="13" type="primary">fabH</name>
    <name evidence="17" type="ORF">ESZ48_01190</name>
</gene>
<evidence type="ECO:0000313" key="18">
    <source>
        <dbReference type="Proteomes" id="UP000289792"/>
    </source>
</evidence>
<name>A0A4Q0XN76_9FLAO</name>